<evidence type="ECO:0000313" key="3">
    <source>
        <dbReference type="Proteomes" id="UP000694287"/>
    </source>
</evidence>
<protein>
    <submittedName>
        <fullName evidence="2">Right-handed parallel beta-helix repeat-containing protein</fullName>
    </submittedName>
</protein>
<dbReference type="EMBL" id="JADQDK010000001">
    <property type="protein sequence ID" value="MBW0135731.1"/>
    <property type="molecule type" value="Genomic_DNA"/>
</dbReference>
<reference evidence="2 3" key="1">
    <citation type="submission" date="2020-11" db="EMBL/GenBank/DDBJ databases">
        <title>Pseudonocardia abyssalis sp. nov. and Pseudonocardia oceani sp. nov., description and phylogenomic analysis of two novel actinomycetes isolated from the deep Southern Ocean.</title>
        <authorList>
            <person name="Parra J."/>
        </authorList>
    </citation>
    <scope>NUCLEOTIDE SEQUENCE [LARGE SCALE GENOMIC DNA]</scope>
    <source>
        <strain evidence="2 3">KRD-168</strain>
    </source>
</reference>
<gene>
    <name evidence="2" type="ORF">I4I81_15900</name>
</gene>
<keyword evidence="3" id="KW-1185">Reference proteome</keyword>
<feature type="domain" description="Rhamnogalacturonase A/B/Epimerase-like pectate lyase" evidence="1">
    <location>
        <begin position="8"/>
        <end position="222"/>
    </location>
</feature>
<comment type="caution">
    <text evidence="2">The sequence shown here is derived from an EMBL/GenBank/DDBJ whole genome shotgun (WGS) entry which is preliminary data.</text>
</comment>
<name>A0ABS6UUV1_9PSEU</name>
<dbReference type="Proteomes" id="UP000694287">
    <property type="component" value="Unassembled WGS sequence"/>
</dbReference>
<proteinExistence type="predicted"/>
<evidence type="ECO:0000313" key="2">
    <source>
        <dbReference type="EMBL" id="MBW0135731.1"/>
    </source>
</evidence>
<organism evidence="2 3">
    <name type="scientific">Pseudonocardia abyssalis</name>
    <dbReference type="NCBI Taxonomy" id="2792008"/>
    <lineage>
        <taxon>Bacteria</taxon>
        <taxon>Bacillati</taxon>
        <taxon>Actinomycetota</taxon>
        <taxon>Actinomycetes</taxon>
        <taxon>Pseudonocardiales</taxon>
        <taxon>Pseudonocardiaceae</taxon>
        <taxon>Pseudonocardia</taxon>
    </lineage>
</organism>
<dbReference type="InterPro" id="IPR024535">
    <property type="entry name" value="RHGA/B-epi-like_pectate_lyase"/>
</dbReference>
<sequence length="339" mass="34836">MAMSPLAFGALPDDEVDDGPALQEALDSLPPGGTLLLPPGRYLHADVLVMRVPGTTLAGPGSTLTATVEDRSAFVVDASDATVRDVTFTVGATTGRGNQLEQHKVLLMPRAGITLSAVSIDGSAASGVFVYGSDSFLLDDVRIRGTRADGIHMTFGAHDGRIVDAVVSGTGDDGIAVVSYRGESAVHDVAVERATVSDNTHGRGISVVGGHAISWSDIEVRRSASAAVYVAVEGEPLATADSAGISVERVRIIGANTVPAVDQGAVLVYSGPARGSVTGVHMNDVDIMDTRAGSSRQVGVFSDGGTVSEVFLDGFTISGGPDRRFASNVTASAYKLIGW</sequence>
<accession>A0ABS6UUV1</accession>
<evidence type="ECO:0000259" key="1">
    <source>
        <dbReference type="Pfam" id="PF12708"/>
    </source>
</evidence>
<dbReference type="Pfam" id="PF12708">
    <property type="entry name" value="Pect-lyase_RHGA_epim"/>
    <property type="match status" value="1"/>
</dbReference>
<dbReference type="SMART" id="SM00710">
    <property type="entry name" value="PbH1"/>
    <property type="match status" value="7"/>
</dbReference>
<dbReference type="InterPro" id="IPR006626">
    <property type="entry name" value="PbH1"/>
</dbReference>